<feature type="compositionally biased region" description="Basic and acidic residues" evidence="1">
    <location>
        <begin position="25"/>
        <end position="36"/>
    </location>
</feature>
<dbReference type="EMBL" id="JAEIOS010000015">
    <property type="protein sequence ID" value="MBI8990132.1"/>
    <property type="molecule type" value="Genomic_DNA"/>
</dbReference>
<evidence type="ECO:0000256" key="1">
    <source>
        <dbReference type="SAM" id="MobiDB-lite"/>
    </source>
</evidence>
<dbReference type="Proteomes" id="UP000645966">
    <property type="component" value="Unassembled WGS sequence"/>
</dbReference>
<sequence>MAKKKKNENLPEGMSRRQAKLAARAAERAALDRDPRPYDGLAMEADLVALQEFVPSATAKLTVTGLDEPVTLCTVLPGAVAAVVREDADGGIERLVALQVQAHSHNPGRDLAYAINWVKDAESGQTLESTVADGNQPDLKELIDPAATLDATAHDTFDWWLAEGNTLDPRLKQGIEQANAAVMPSEEIAADVEGTIWWIDPGEKAHVRWVRLENEDKLIAALARIAAAGELNLGEGTKFAGVFRTHGLAVPVFDLPREIAPAEFTTPLEALDKKINRELANDAELTADERKQLDNIKSRQVTIR</sequence>
<accession>A0A934I0S1</accession>
<dbReference type="AlphaFoldDB" id="A0A934I0S1"/>
<gene>
    <name evidence="3" type="ORF">JDV75_10260</name>
</gene>
<reference evidence="3" key="1">
    <citation type="submission" date="2020-12" db="EMBL/GenBank/DDBJ databases">
        <title>Genome public.</title>
        <authorList>
            <person name="Sun Q."/>
        </authorList>
    </citation>
    <scope>NUCLEOTIDE SEQUENCE</scope>
    <source>
        <strain evidence="3">CCM 8863</strain>
    </source>
</reference>
<evidence type="ECO:0000259" key="2">
    <source>
        <dbReference type="Pfam" id="PF19348"/>
    </source>
</evidence>
<dbReference type="InterPro" id="IPR045970">
    <property type="entry name" value="DUF5926"/>
</dbReference>
<dbReference type="Pfam" id="PF19348">
    <property type="entry name" value="DUF5926"/>
    <property type="match status" value="1"/>
</dbReference>
<dbReference type="RefSeq" id="WP_198739155.1">
    <property type="nucleotide sequence ID" value="NZ_JAEIOS010000015.1"/>
</dbReference>
<comment type="caution">
    <text evidence="3">The sequence shown here is derived from an EMBL/GenBank/DDBJ whole genome shotgun (WGS) entry which is preliminary data.</text>
</comment>
<feature type="domain" description="DUF5926" evidence="2">
    <location>
        <begin position="37"/>
        <end position="304"/>
    </location>
</feature>
<evidence type="ECO:0000313" key="3">
    <source>
        <dbReference type="EMBL" id="MBI8990132.1"/>
    </source>
</evidence>
<keyword evidence="4" id="KW-1185">Reference proteome</keyword>
<protein>
    <submittedName>
        <fullName evidence="3">Preprotein translocase subunit SecA</fullName>
    </submittedName>
</protein>
<evidence type="ECO:0000313" key="4">
    <source>
        <dbReference type="Proteomes" id="UP000645966"/>
    </source>
</evidence>
<feature type="region of interest" description="Disordered" evidence="1">
    <location>
        <begin position="1"/>
        <end position="36"/>
    </location>
</feature>
<name>A0A934I0S1_9CORY</name>
<proteinExistence type="predicted"/>
<organism evidence="3 4">
    <name type="scientific">Corynebacterium meridianum</name>
    <dbReference type="NCBI Taxonomy" id="2765363"/>
    <lineage>
        <taxon>Bacteria</taxon>
        <taxon>Bacillati</taxon>
        <taxon>Actinomycetota</taxon>
        <taxon>Actinomycetes</taxon>
        <taxon>Mycobacteriales</taxon>
        <taxon>Corynebacteriaceae</taxon>
        <taxon>Corynebacterium</taxon>
    </lineage>
</organism>